<protein>
    <recommendedName>
        <fullName evidence="1">Aminotransferase-like plant mobile domain-containing protein</fullName>
    </recommendedName>
</protein>
<organism evidence="2 3">
    <name type="scientific">Gossypium anomalum</name>
    <dbReference type="NCBI Taxonomy" id="47600"/>
    <lineage>
        <taxon>Eukaryota</taxon>
        <taxon>Viridiplantae</taxon>
        <taxon>Streptophyta</taxon>
        <taxon>Embryophyta</taxon>
        <taxon>Tracheophyta</taxon>
        <taxon>Spermatophyta</taxon>
        <taxon>Magnoliopsida</taxon>
        <taxon>eudicotyledons</taxon>
        <taxon>Gunneridae</taxon>
        <taxon>Pentapetalae</taxon>
        <taxon>rosids</taxon>
        <taxon>malvids</taxon>
        <taxon>Malvales</taxon>
        <taxon>Malvaceae</taxon>
        <taxon>Malvoideae</taxon>
        <taxon>Gossypium</taxon>
    </lineage>
</organism>
<feature type="domain" description="Aminotransferase-like plant mobile" evidence="1">
    <location>
        <begin position="164"/>
        <end position="251"/>
    </location>
</feature>
<dbReference type="Proteomes" id="UP000701853">
    <property type="component" value="Chromosome 9"/>
</dbReference>
<evidence type="ECO:0000259" key="1">
    <source>
        <dbReference type="Pfam" id="PF10536"/>
    </source>
</evidence>
<dbReference type="OrthoDB" id="1937804at2759"/>
<accession>A0A8J5YNF0</accession>
<dbReference type="AlphaFoldDB" id="A0A8J5YNF0"/>
<evidence type="ECO:0000313" key="2">
    <source>
        <dbReference type="EMBL" id="KAG8483570.1"/>
    </source>
</evidence>
<sequence>MAEKLIYLDNKHISVDQMTMSVDRVLQCYICNMPGPPSPLFENYLLEARFWHVATIGLGCKECTITLEDVYLQLGLPVDGYAITGSASSTDWGAPDNDSTELERIRYALAYILQMIGGNVRGDATEQSQNKRLPITTAIMGTVSLSIFTSSSRPPIYISTHKEWNHSASYVGIHTSFEDIRLVLDQRSEAQFQWTPYEDPAIRAVIPDEFLQNPNAWHVKVALVNYATVEMHQSDRVLRQFGFRQLIPVAPEVFDDEHKVDLRQLHTD</sequence>
<reference evidence="2 3" key="1">
    <citation type="journal article" date="2021" name="bioRxiv">
        <title>The Gossypium anomalum genome as a resource for cotton improvement and evolutionary analysis of hybrid incompatibility.</title>
        <authorList>
            <person name="Grover C.E."/>
            <person name="Yuan D."/>
            <person name="Arick M.A."/>
            <person name="Miller E.R."/>
            <person name="Hu G."/>
            <person name="Peterson D.G."/>
            <person name="Wendel J.F."/>
            <person name="Udall J.A."/>
        </authorList>
    </citation>
    <scope>NUCLEOTIDE SEQUENCE [LARGE SCALE GENOMIC DNA]</scope>
    <source>
        <strain evidence="2">JFW-Udall</strain>
        <tissue evidence="2">Leaf</tissue>
    </source>
</reference>
<dbReference type="Pfam" id="PF10536">
    <property type="entry name" value="PMD"/>
    <property type="match status" value="1"/>
</dbReference>
<gene>
    <name evidence="2" type="ORF">CXB51_022468</name>
</gene>
<evidence type="ECO:0000313" key="3">
    <source>
        <dbReference type="Proteomes" id="UP000701853"/>
    </source>
</evidence>
<name>A0A8J5YNF0_9ROSI</name>
<dbReference type="EMBL" id="JAHUZN010000009">
    <property type="protein sequence ID" value="KAG8483570.1"/>
    <property type="molecule type" value="Genomic_DNA"/>
</dbReference>
<keyword evidence="3" id="KW-1185">Reference proteome</keyword>
<comment type="caution">
    <text evidence="2">The sequence shown here is derived from an EMBL/GenBank/DDBJ whole genome shotgun (WGS) entry which is preliminary data.</text>
</comment>
<dbReference type="PANTHER" id="PTHR46033:SF8">
    <property type="entry name" value="PROTEIN MAINTENANCE OF MERISTEMS-LIKE"/>
    <property type="match status" value="1"/>
</dbReference>
<dbReference type="InterPro" id="IPR019557">
    <property type="entry name" value="AminoTfrase-like_pln_mobile"/>
</dbReference>
<proteinExistence type="predicted"/>
<dbReference type="GO" id="GO:0010073">
    <property type="term" value="P:meristem maintenance"/>
    <property type="evidence" value="ECO:0007669"/>
    <property type="project" value="InterPro"/>
</dbReference>
<dbReference type="PANTHER" id="PTHR46033">
    <property type="entry name" value="PROTEIN MAIN-LIKE 2"/>
    <property type="match status" value="1"/>
</dbReference>
<dbReference type="InterPro" id="IPR044824">
    <property type="entry name" value="MAIN-like"/>
</dbReference>